<dbReference type="GeneID" id="45235759"/>
<proteinExistence type="inferred from homology"/>
<evidence type="ECO:0000256" key="4">
    <source>
        <dbReference type="ARBA" id="ARBA00022475"/>
    </source>
</evidence>
<keyword evidence="5 9" id="KW-0812">Transmembrane</keyword>
<evidence type="ECO:0000256" key="5">
    <source>
        <dbReference type="ARBA" id="ARBA00022692"/>
    </source>
</evidence>
<keyword evidence="8 9" id="KW-0472">Membrane</keyword>
<evidence type="ECO:0000259" key="10">
    <source>
        <dbReference type="PROSITE" id="PS50928"/>
    </source>
</evidence>
<feature type="transmembrane region" description="Helical" evidence="9">
    <location>
        <begin position="190"/>
        <end position="209"/>
    </location>
</feature>
<dbReference type="InterPro" id="IPR000515">
    <property type="entry name" value="MetI-like"/>
</dbReference>
<feature type="transmembrane region" description="Helical" evidence="9">
    <location>
        <begin position="69"/>
        <end position="90"/>
    </location>
</feature>
<name>A0ABU0UX45_ACIBI</name>
<evidence type="ECO:0000256" key="6">
    <source>
        <dbReference type="ARBA" id="ARBA00022970"/>
    </source>
</evidence>
<comment type="subcellular location">
    <subcellularLocation>
        <location evidence="1">Cell inner membrane</location>
        <topology evidence="1">Multi-pass membrane protein</topology>
    </subcellularLocation>
    <subcellularLocation>
        <location evidence="9">Cell membrane</location>
        <topology evidence="9">Multi-pass membrane protein</topology>
    </subcellularLocation>
</comment>
<keyword evidence="3 9" id="KW-0813">Transport</keyword>
<evidence type="ECO:0000256" key="9">
    <source>
        <dbReference type="RuleBase" id="RU363032"/>
    </source>
</evidence>
<dbReference type="CDD" id="cd06261">
    <property type="entry name" value="TM_PBP2"/>
    <property type="match status" value="1"/>
</dbReference>
<evidence type="ECO:0000313" key="12">
    <source>
        <dbReference type="Proteomes" id="UP001233360"/>
    </source>
</evidence>
<keyword evidence="7 9" id="KW-1133">Transmembrane helix</keyword>
<keyword evidence="6" id="KW-0029">Amino-acid transport</keyword>
<evidence type="ECO:0000256" key="1">
    <source>
        <dbReference type="ARBA" id="ARBA00004429"/>
    </source>
</evidence>
<dbReference type="Proteomes" id="UP001233360">
    <property type="component" value="Unassembled WGS sequence"/>
</dbReference>
<dbReference type="NCBIfam" id="TIGR01726">
    <property type="entry name" value="HEQRo_perm_3TM"/>
    <property type="match status" value="1"/>
</dbReference>
<accession>A0ABU0UX45</accession>
<feature type="transmembrane region" description="Helical" evidence="9">
    <location>
        <begin position="25"/>
        <end position="49"/>
    </location>
</feature>
<evidence type="ECO:0000256" key="2">
    <source>
        <dbReference type="ARBA" id="ARBA00010072"/>
    </source>
</evidence>
<dbReference type="InterPro" id="IPR035906">
    <property type="entry name" value="MetI-like_sf"/>
</dbReference>
<evidence type="ECO:0000256" key="3">
    <source>
        <dbReference type="ARBA" id="ARBA00022448"/>
    </source>
</evidence>
<dbReference type="PANTHER" id="PTHR30614">
    <property type="entry name" value="MEMBRANE COMPONENT OF AMINO ACID ABC TRANSPORTER"/>
    <property type="match status" value="1"/>
</dbReference>
<organism evidence="11 12">
    <name type="scientific">Acinetobacter baylyi</name>
    <dbReference type="NCBI Taxonomy" id="202950"/>
    <lineage>
        <taxon>Bacteria</taxon>
        <taxon>Pseudomonadati</taxon>
        <taxon>Pseudomonadota</taxon>
        <taxon>Gammaproteobacteria</taxon>
        <taxon>Moraxellales</taxon>
        <taxon>Moraxellaceae</taxon>
        <taxon>Acinetobacter</taxon>
    </lineage>
</organism>
<evidence type="ECO:0000256" key="7">
    <source>
        <dbReference type="ARBA" id="ARBA00022989"/>
    </source>
</evidence>
<reference evidence="11 12" key="1">
    <citation type="submission" date="2023-07" db="EMBL/GenBank/DDBJ databases">
        <title>Functional and genomic diversity of the sorghum phyllosphere microbiome.</title>
        <authorList>
            <person name="Shade A."/>
        </authorList>
    </citation>
    <scope>NUCLEOTIDE SEQUENCE [LARGE SCALE GENOMIC DNA]</scope>
    <source>
        <strain evidence="11 12">SORGH_AS_0887</strain>
    </source>
</reference>
<keyword evidence="4" id="KW-1003">Cell membrane</keyword>
<dbReference type="PANTHER" id="PTHR30614:SF35">
    <property type="entry name" value="ABC TRANSPORTER PERMEASE PROTEIN"/>
    <property type="match status" value="1"/>
</dbReference>
<dbReference type="InterPro" id="IPR010065">
    <property type="entry name" value="AA_ABC_transptr_permease_3TM"/>
</dbReference>
<keyword evidence="12" id="KW-1185">Reference proteome</keyword>
<comment type="similarity">
    <text evidence="2">Belongs to the binding-protein-dependent transport system permease family. HisMQ subfamily.</text>
</comment>
<gene>
    <name evidence="11" type="ORF">QE380_002041</name>
</gene>
<sequence length="222" mass="24431">MAYQFDFSSVLPYTGMIAEGLGRTILLTLIGTVFGLALGIIGGACRAWQVQPLSTIFRIYVEMIRNTPFLVQLFFIFFGLPAIGVTMNAWTASILAMIINLGAYSTEIVRAGIQATPKGQIEAAASLAMTRFQILRHVVLPPSLGRIWPALCSQIIIVMLGSSVCSQISMEELTFVANFIQSRNFRGFEIYIVIAVLYLILAIVIRALLMRIGRACFKGSIR</sequence>
<dbReference type="Gene3D" id="1.10.3720.10">
    <property type="entry name" value="MetI-like"/>
    <property type="match status" value="1"/>
</dbReference>
<evidence type="ECO:0000313" key="11">
    <source>
        <dbReference type="EMBL" id="MDQ1209118.1"/>
    </source>
</evidence>
<protein>
    <submittedName>
        <fullName evidence="11">Polar amino acid transport system permease protein</fullName>
    </submittedName>
</protein>
<dbReference type="Pfam" id="PF00528">
    <property type="entry name" value="BPD_transp_1"/>
    <property type="match status" value="1"/>
</dbReference>
<evidence type="ECO:0000256" key="8">
    <source>
        <dbReference type="ARBA" id="ARBA00023136"/>
    </source>
</evidence>
<dbReference type="SUPFAM" id="SSF161098">
    <property type="entry name" value="MetI-like"/>
    <property type="match status" value="1"/>
</dbReference>
<comment type="caution">
    <text evidence="11">The sequence shown here is derived from an EMBL/GenBank/DDBJ whole genome shotgun (WGS) entry which is preliminary data.</text>
</comment>
<feature type="domain" description="ABC transmembrane type-1" evidence="10">
    <location>
        <begin position="21"/>
        <end position="209"/>
    </location>
</feature>
<dbReference type="EMBL" id="JAUTBK010000002">
    <property type="protein sequence ID" value="MDQ1209118.1"/>
    <property type="molecule type" value="Genomic_DNA"/>
</dbReference>
<dbReference type="InterPro" id="IPR043429">
    <property type="entry name" value="ArtM/GltK/GlnP/TcyL/YhdX-like"/>
</dbReference>
<dbReference type="PROSITE" id="PS50928">
    <property type="entry name" value="ABC_TM1"/>
    <property type="match status" value="1"/>
</dbReference>
<dbReference type="RefSeq" id="WP_004923146.1">
    <property type="nucleotide sequence ID" value="NZ_BCMA01000007.1"/>
</dbReference>